<feature type="transmembrane region" description="Helical" evidence="10">
    <location>
        <begin position="242"/>
        <end position="264"/>
    </location>
</feature>
<dbReference type="AlphaFoldDB" id="A0A9P3PUC9"/>
<gene>
    <name evidence="12" type="ORF">LshimejAT787_1003480</name>
</gene>
<keyword evidence="3 10" id="KW-0812">Transmembrane</keyword>
<dbReference type="InterPro" id="IPR039859">
    <property type="entry name" value="PFA4/ZDH16/20/ERF2-like"/>
</dbReference>
<evidence type="ECO:0000313" key="12">
    <source>
        <dbReference type="EMBL" id="GLB41748.1"/>
    </source>
</evidence>
<evidence type="ECO:0000256" key="3">
    <source>
        <dbReference type="ARBA" id="ARBA00022692"/>
    </source>
</evidence>
<comment type="caution">
    <text evidence="12">The sequence shown here is derived from an EMBL/GenBank/DDBJ whole genome shotgun (WGS) entry which is preliminary data.</text>
</comment>
<name>A0A9P3PUC9_LYOSH</name>
<feature type="transmembrane region" description="Helical" evidence="10">
    <location>
        <begin position="196"/>
        <end position="221"/>
    </location>
</feature>
<dbReference type="Proteomes" id="UP001063166">
    <property type="component" value="Unassembled WGS sequence"/>
</dbReference>
<dbReference type="EC" id="2.3.1.225" evidence="10"/>
<evidence type="ECO:0000256" key="5">
    <source>
        <dbReference type="ARBA" id="ARBA00023136"/>
    </source>
</evidence>
<evidence type="ECO:0000256" key="7">
    <source>
        <dbReference type="ARBA" id="ARBA00023288"/>
    </source>
</evidence>
<keyword evidence="8 10" id="KW-0012">Acyltransferase</keyword>
<evidence type="ECO:0000256" key="8">
    <source>
        <dbReference type="ARBA" id="ARBA00023315"/>
    </source>
</evidence>
<feature type="transmembrane region" description="Helical" evidence="10">
    <location>
        <begin position="43"/>
        <end position="66"/>
    </location>
</feature>
<comment type="subcellular location">
    <subcellularLocation>
        <location evidence="1">Membrane</location>
        <topology evidence="1">Multi-pass membrane protein</topology>
    </subcellularLocation>
</comment>
<evidence type="ECO:0000256" key="9">
    <source>
        <dbReference type="ARBA" id="ARBA00048048"/>
    </source>
</evidence>
<dbReference type="OrthoDB" id="302728at2759"/>
<dbReference type="InterPro" id="IPR001594">
    <property type="entry name" value="Palmitoyltrfase_DHHC"/>
</dbReference>
<evidence type="ECO:0000256" key="2">
    <source>
        <dbReference type="ARBA" id="ARBA00022679"/>
    </source>
</evidence>
<reference evidence="12" key="1">
    <citation type="submission" date="2022-07" db="EMBL/GenBank/DDBJ databases">
        <title>The genome of Lyophyllum shimeji provides insight into the initial evolution of ectomycorrhizal fungal genome.</title>
        <authorList>
            <person name="Kobayashi Y."/>
            <person name="Shibata T."/>
            <person name="Hirakawa H."/>
            <person name="Shigenobu S."/>
            <person name="Nishiyama T."/>
            <person name="Yamada A."/>
            <person name="Hasebe M."/>
            <person name="Kawaguchi M."/>
        </authorList>
    </citation>
    <scope>NUCLEOTIDE SEQUENCE</scope>
    <source>
        <strain evidence="12">AT787</strain>
    </source>
</reference>
<comment type="catalytic activity">
    <reaction evidence="9 10">
        <text>L-cysteinyl-[protein] + hexadecanoyl-CoA = S-hexadecanoyl-L-cysteinyl-[protein] + CoA</text>
        <dbReference type="Rhea" id="RHEA:36683"/>
        <dbReference type="Rhea" id="RHEA-COMP:10131"/>
        <dbReference type="Rhea" id="RHEA-COMP:11032"/>
        <dbReference type="ChEBI" id="CHEBI:29950"/>
        <dbReference type="ChEBI" id="CHEBI:57287"/>
        <dbReference type="ChEBI" id="CHEBI:57379"/>
        <dbReference type="ChEBI" id="CHEBI:74151"/>
        <dbReference type="EC" id="2.3.1.225"/>
    </reaction>
</comment>
<evidence type="ECO:0000259" key="11">
    <source>
        <dbReference type="Pfam" id="PF01529"/>
    </source>
</evidence>
<dbReference type="PANTHER" id="PTHR12246">
    <property type="entry name" value="PALMITOYLTRANSFERASE ZDHHC16"/>
    <property type="match status" value="1"/>
</dbReference>
<dbReference type="EMBL" id="BRPK01000010">
    <property type="protein sequence ID" value="GLB41748.1"/>
    <property type="molecule type" value="Genomic_DNA"/>
</dbReference>
<evidence type="ECO:0000256" key="1">
    <source>
        <dbReference type="ARBA" id="ARBA00004141"/>
    </source>
</evidence>
<keyword evidence="13" id="KW-1185">Reference proteome</keyword>
<organism evidence="12 13">
    <name type="scientific">Lyophyllum shimeji</name>
    <name type="common">Hon-shimeji</name>
    <name type="synonym">Tricholoma shimeji</name>
    <dbReference type="NCBI Taxonomy" id="47721"/>
    <lineage>
        <taxon>Eukaryota</taxon>
        <taxon>Fungi</taxon>
        <taxon>Dikarya</taxon>
        <taxon>Basidiomycota</taxon>
        <taxon>Agaricomycotina</taxon>
        <taxon>Agaricomycetes</taxon>
        <taxon>Agaricomycetidae</taxon>
        <taxon>Agaricales</taxon>
        <taxon>Tricholomatineae</taxon>
        <taxon>Lyophyllaceae</taxon>
        <taxon>Lyophyllum</taxon>
    </lineage>
</organism>
<proteinExistence type="inferred from homology"/>
<keyword evidence="2 10" id="KW-0808">Transferase</keyword>
<dbReference type="PROSITE" id="PS50216">
    <property type="entry name" value="DHHC"/>
    <property type="match status" value="1"/>
</dbReference>
<keyword evidence="4 10" id="KW-1133">Transmembrane helix</keyword>
<feature type="transmembrane region" description="Helical" evidence="10">
    <location>
        <begin position="153"/>
        <end position="176"/>
    </location>
</feature>
<protein>
    <recommendedName>
        <fullName evidence="10">Palmitoyltransferase</fullName>
        <ecNumber evidence="10">2.3.1.225</ecNumber>
    </recommendedName>
</protein>
<comment type="domain">
    <text evidence="10">The DHHC domain is required for palmitoyltransferase activity.</text>
</comment>
<accession>A0A9P3PUC9</accession>
<evidence type="ECO:0000256" key="10">
    <source>
        <dbReference type="RuleBase" id="RU079119"/>
    </source>
</evidence>
<evidence type="ECO:0000313" key="13">
    <source>
        <dbReference type="Proteomes" id="UP001063166"/>
    </source>
</evidence>
<keyword evidence="7" id="KW-0449">Lipoprotein</keyword>
<dbReference type="GO" id="GO:0019706">
    <property type="term" value="F:protein-cysteine S-palmitoyltransferase activity"/>
    <property type="evidence" value="ECO:0007669"/>
    <property type="project" value="UniProtKB-EC"/>
</dbReference>
<feature type="domain" description="Palmitoyltransferase DHHC" evidence="11">
    <location>
        <begin position="112"/>
        <end position="279"/>
    </location>
</feature>
<sequence length="371" mass="41115">MSRRSQRSAESLIQLAVLGMVGYGWYVATFHVGLSWLVLRRGLWIWGGCYLAIVNAMISTVAILYLSLCRGRTSHNVPNFPLPDTSTLSEPYQCINPNGDLAVCQRDECRGAWKPPRTHHCSTCGVCRVGFDHHCPWLGNCVTIARMKVFMGLLSAVSVTVAIAAAPVAGVLRRHISFALTVSRDDPWAKEMWWDWYGSWIFFGGPVGRWIWGTALGFRILAAREGSRDYGLPGQVVEQPHLRLIAIVFPAVLISLFALGLALMTARTILLGTTSVEQLRPRAGSKAEALYICVPSDGSSGNSSPRCVYPVLSNERIYDLGARANWRAFLAAPLCSAENHAHYVWPKINPMMLRRIRKRHPDDNEGALLAN</sequence>
<dbReference type="GO" id="GO:0016020">
    <property type="term" value="C:membrane"/>
    <property type="evidence" value="ECO:0007669"/>
    <property type="project" value="UniProtKB-SubCell"/>
</dbReference>
<feature type="transmembrane region" description="Helical" evidence="10">
    <location>
        <begin position="12"/>
        <end position="37"/>
    </location>
</feature>
<keyword evidence="6" id="KW-0564">Palmitate</keyword>
<evidence type="ECO:0000256" key="4">
    <source>
        <dbReference type="ARBA" id="ARBA00022989"/>
    </source>
</evidence>
<dbReference type="Pfam" id="PF01529">
    <property type="entry name" value="DHHC"/>
    <property type="match status" value="1"/>
</dbReference>
<comment type="similarity">
    <text evidence="10">Belongs to the DHHC palmitoyltransferase family.</text>
</comment>
<evidence type="ECO:0000256" key="6">
    <source>
        <dbReference type="ARBA" id="ARBA00023139"/>
    </source>
</evidence>
<keyword evidence="5 10" id="KW-0472">Membrane</keyword>